<dbReference type="PANTHER" id="PTHR46649:SF5">
    <property type="entry name" value="F14L17.7 PROTEIN"/>
    <property type="match status" value="1"/>
</dbReference>
<sequence length="301" mass="34104">MRHEVRRWLSLGLRRNLKPLATTLQVENGDYSAPLLRFEGQRCRKSLRNLMSLREWISCASMRRFNTFNHLLREGAIYESSEFDVRRSNSHFKLTDVPVSVDGSSTLDSIKAKKAMAPDKLGELGVVDPKRDKSNCIATKIKSASGRTKWFEIEILQDTVLTLITSLKTEWRSLIFCYQVTNGEAWHLPEGAYETLSLLKNTEVGYEKPDSPIFKCAVVQINVEANRAVHVGDDEELIKAVQTSSVLIAGAAQIPFQVMGQRCADIFRHTRSDLGFRTLTIKELSPMWFSSGPMEVVVEQH</sequence>
<organism evidence="1 2">
    <name type="scientific">Eruca vesicaria subsp. sativa</name>
    <name type="common">Garden rocket</name>
    <name type="synonym">Eruca sativa</name>
    <dbReference type="NCBI Taxonomy" id="29727"/>
    <lineage>
        <taxon>Eukaryota</taxon>
        <taxon>Viridiplantae</taxon>
        <taxon>Streptophyta</taxon>
        <taxon>Embryophyta</taxon>
        <taxon>Tracheophyta</taxon>
        <taxon>Spermatophyta</taxon>
        <taxon>Magnoliopsida</taxon>
        <taxon>eudicotyledons</taxon>
        <taxon>Gunneridae</taxon>
        <taxon>Pentapetalae</taxon>
        <taxon>rosids</taxon>
        <taxon>malvids</taxon>
        <taxon>Brassicales</taxon>
        <taxon>Brassicaceae</taxon>
        <taxon>Brassiceae</taxon>
        <taxon>Eruca</taxon>
    </lineage>
</organism>
<accession>A0ABC8LYN0</accession>
<dbReference type="EMBL" id="CAKOAT010796264">
    <property type="protein sequence ID" value="CAH8388421.1"/>
    <property type="molecule type" value="Genomic_DNA"/>
</dbReference>
<gene>
    <name evidence="1" type="ORF">ERUC_LOCUS40904</name>
</gene>
<dbReference type="Proteomes" id="UP001642260">
    <property type="component" value="Unassembled WGS sequence"/>
</dbReference>
<dbReference type="InterPro" id="IPR023214">
    <property type="entry name" value="HAD_sf"/>
</dbReference>
<dbReference type="SUPFAM" id="SSF56784">
    <property type="entry name" value="HAD-like"/>
    <property type="match status" value="1"/>
</dbReference>
<proteinExistence type="predicted"/>
<protein>
    <submittedName>
        <fullName evidence="1">Uncharacterized protein</fullName>
    </submittedName>
</protein>
<reference evidence="1 2" key="1">
    <citation type="submission" date="2022-03" db="EMBL/GenBank/DDBJ databases">
        <authorList>
            <person name="Macdonald S."/>
            <person name="Ahmed S."/>
            <person name="Newling K."/>
        </authorList>
    </citation>
    <scope>NUCLEOTIDE SEQUENCE [LARGE SCALE GENOMIC DNA]</scope>
</reference>
<dbReference type="PANTHER" id="PTHR46649">
    <property type="match status" value="1"/>
</dbReference>
<evidence type="ECO:0000313" key="2">
    <source>
        <dbReference type="Proteomes" id="UP001642260"/>
    </source>
</evidence>
<keyword evidence="2" id="KW-1185">Reference proteome</keyword>
<evidence type="ECO:0000313" key="1">
    <source>
        <dbReference type="EMBL" id="CAH8388421.1"/>
    </source>
</evidence>
<comment type="caution">
    <text evidence="1">The sequence shown here is derived from an EMBL/GenBank/DDBJ whole genome shotgun (WGS) entry which is preliminary data.</text>
</comment>
<name>A0ABC8LYN0_ERUVS</name>
<dbReference type="InterPro" id="IPR036412">
    <property type="entry name" value="HAD-like_sf"/>
</dbReference>
<dbReference type="AlphaFoldDB" id="A0ABC8LYN0"/>
<dbReference type="Gene3D" id="3.40.50.1000">
    <property type="entry name" value="HAD superfamily/HAD-like"/>
    <property type="match status" value="1"/>
</dbReference>